<reference evidence="2" key="2">
    <citation type="submission" date="2020-11" db="EMBL/GenBank/DDBJ databases">
        <authorList>
            <person name="McCartney M.A."/>
            <person name="Auch B."/>
            <person name="Kono T."/>
            <person name="Mallez S."/>
            <person name="Becker A."/>
            <person name="Gohl D.M."/>
            <person name="Silverstein K.A.T."/>
            <person name="Koren S."/>
            <person name="Bechman K.B."/>
            <person name="Herman A."/>
            <person name="Abrahante J.E."/>
            <person name="Garbe J."/>
        </authorList>
    </citation>
    <scope>NUCLEOTIDE SEQUENCE</scope>
    <source>
        <strain evidence="2">Duluth1</strain>
        <tissue evidence="2">Whole animal</tissue>
    </source>
</reference>
<protein>
    <submittedName>
        <fullName evidence="2">Uncharacterized protein</fullName>
    </submittedName>
</protein>
<dbReference type="Proteomes" id="UP000828390">
    <property type="component" value="Unassembled WGS sequence"/>
</dbReference>
<organism evidence="2 3">
    <name type="scientific">Dreissena polymorpha</name>
    <name type="common">Zebra mussel</name>
    <name type="synonym">Mytilus polymorpha</name>
    <dbReference type="NCBI Taxonomy" id="45954"/>
    <lineage>
        <taxon>Eukaryota</taxon>
        <taxon>Metazoa</taxon>
        <taxon>Spiralia</taxon>
        <taxon>Lophotrochozoa</taxon>
        <taxon>Mollusca</taxon>
        <taxon>Bivalvia</taxon>
        <taxon>Autobranchia</taxon>
        <taxon>Heteroconchia</taxon>
        <taxon>Euheterodonta</taxon>
        <taxon>Imparidentia</taxon>
        <taxon>Neoheterodontei</taxon>
        <taxon>Myida</taxon>
        <taxon>Dreissenoidea</taxon>
        <taxon>Dreissenidae</taxon>
        <taxon>Dreissena</taxon>
    </lineage>
</organism>
<reference evidence="2" key="1">
    <citation type="journal article" date="2019" name="bioRxiv">
        <title>The Genome of the Zebra Mussel, Dreissena polymorpha: A Resource for Invasive Species Research.</title>
        <authorList>
            <person name="McCartney M.A."/>
            <person name="Auch B."/>
            <person name="Kono T."/>
            <person name="Mallez S."/>
            <person name="Zhang Y."/>
            <person name="Obille A."/>
            <person name="Becker A."/>
            <person name="Abrahante J.E."/>
            <person name="Garbe J."/>
            <person name="Badalamenti J.P."/>
            <person name="Herman A."/>
            <person name="Mangelson H."/>
            <person name="Liachko I."/>
            <person name="Sullivan S."/>
            <person name="Sone E.D."/>
            <person name="Koren S."/>
            <person name="Silverstein K.A.T."/>
            <person name="Beckman K.B."/>
            <person name="Gohl D.M."/>
        </authorList>
    </citation>
    <scope>NUCLEOTIDE SEQUENCE</scope>
    <source>
        <strain evidence="2">Duluth1</strain>
        <tissue evidence="2">Whole animal</tissue>
    </source>
</reference>
<feature type="region of interest" description="Disordered" evidence="1">
    <location>
        <begin position="41"/>
        <end position="64"/>
    </location>
</feature>
<evidence type="ECO:0000256" key="1">
    <source>
        <dbReference type="SAM" id="MobiDB-lite"/>
    </source>
</evidence>
<comment type="caution">
    <text evidence="2">The sequence shown here is derived from an EMBL/GenBank/DDBJ whole genome shotgun (WGS) entry which is preliminary data.</text>
</comment>
<dbReference type="AlphaFoldDB" id="A0A9D4KZR7"/>
<dbReference type="EMBL" id="JAIWYP010000003">
    <property type="protein sequence ID" value="KAH3849173.1"/>
    <property type="molecule type" value="Genomic_DNA"/>
</dbReference>
<evidence type="ECO:0000313" key="3">
    <source>
        <dbReference type="Proteomes" id="UP000828390"/>
    </source>
</evidence>
<proteinExistence type="predicted"/>
<gene>
    <name evidence="2" type="ORF">DPMN_091569</name>
</gene>
<accession>A0A9D4KZR7</accession>
<name>A0A9D4KZR7_DREPO</name>
<evidence type="ECO:0000313" key="2">
    <source>
        <dbReference type="EMBL" id="KAH3849173.1"/>
    </source>
</evidence>
<sequence>MQNDVLVIEDLRAALYNLRKDLNDERGFMKEDISEFFTSLTGSSGEVVSPNEEQVSKTQQGPCD</sequence>
<keyword evidence="3" id="KW-1185">Reference proteome</keyword>